<organism evidence="1 2">
    <name type="scientific">Pseudomonas citrulli</name>
    <dbReference type="NCBI Taxonomy" id="3064347"/>
    <lineage>
        <taxon>Bacteria</taxon>
        <taxon>Pseudomonadati</taxon>
        <taxon>Pseudomonadota</taxon>
        <taxon>Gammaproteobacteria</taxon>
        <taxon>Pseudomonadales</taxon>
        <taxon>Pseudomonadaceae</taxon>
        <taxon>Pseudomonas</taxon>
    </lineage>
</organism>
<evidence type="ECO:0000313" key="1">
    <source>
        <dbReference type="EMBL" id="MDO7896201.1"/>
    </source>
</evidence>
<accession>A0ABT9BVG7</accession>
<keyword evidence="1" id="KW-0378">Hydrolase</keyword>
<dbReference type="GO" id="GO:0016787">
    <property type="term" value="F:hydrolase activity"/>
    <property type="evidence" value="ECO:0007669"/>
    <property type="project" value="UniProtKB-KW"/>
</dbReference>
<evidence type="ECO:0000313" key="2">
    <source>
        <dbReference type="Proteomes" id="UP001228019"/>
    </source>
</evidence>
<dbReference type="InterPro" id="IPR036663">
    <property type="entry name" value="Fumarylacetoacetase_C_sf"/>
</dbReference>
<keyword evidence="2" id="KW-1185">Reference proteome</keyword>
<dbReference type="RefSeq" id="WP_304552441.1">
    <property type="nucleotide sequence ID" value="NZ_JAUQOP010000004.1"/>
</dbReference>
<name>A0ABT9BVG7_9PSED</name>
<dbReference type="Gene3D" id="3.90.850.10">
    <property type="entry name" value="Fumarylacetoacetase-like, C-terminal domain"/>
    <property type="match status" value="1"/>
</dbReference>
<dbReference type="Proteomes" id="UP001228019">
    <property type="component" value="Unassembled WGS sequence"/>
</dbReference>
<gene>
    <name evidence="1" type="ORF">Q6A48_04770</name>
</gene>
<proteinExistence type="predicted"/>
<reference evidence="1 2" key="1">
    <citation type="submission" date="2023-07" db="EMBL/GenBank/DDBJ databases">
        <title>Identification of four novel Pseudomonas species associated with bacterial leaf spot of cucurbits.</title>
        <authorList>
            <person name="Fullem K.R."/>
        </authorList>
    </citation>
    <scope>NUCLEOTIDE SEQUENCE [LARGE SCALE GENOMIC DNA]</scope>
    <source>
        <strain evidence="1 2">K18</strain>
    </source>
</reference>
<sequence>MTQYVMLLDTPEPQRGLGVFDFKSGQSLEVRPSQGNLYEALTHCAQGNLDWETYLKGLPSTPYPLTSAAVKYRPPLKPDNNLSVQISEVTLCTARTEQAWYYKGNGRLLKTDGDPLQVPYHSQSISSEPCIVCLYWVDHFGALRFIGFTLGNDLHDHVLHGRDALSSAQARLRSCAVAPALILGEMQGDLAINVQVEREGQPLAASHHRMSLHAWQSLRRYSQEFLEKHEQFLEPGLVHYVFHSLSHRTTQVPLQHGDWLSIDCPELELTMSNQIVEEELVALFPLPPRRAPQSPCIDLPLSAPRKS</sequence>
<dbReference type="EMBL" id="JAUQOP010000004">
    <property type="protein sequence ID" value="MDO7896201.1"/>
    <property type="molecule type" value="Genomic_DNA"/>
</dbReference>
<protein>
    <submittedName>
        <fullName evidence="1">Fumarylacetoacetate hydrolase</fullName>
    </submittedName>
</protein>
<comment type="caution">
    <text evidence="1">The sequence shown here is derived from an EMBL/GenBank/DDBJ whole genome shotgun (WGS) entry which is preliminary data.</text>
</comment>